<evidence type="ECO:0000313" key="3">
    <source>
        <dbReference type="Proteomes" id="UP000077407"/>
    </source>
</evidence>
<dbReference type="PATRIC" id="fig|1538.10.peg.968"/>
<feature type="transmembrane region" description="Helical" evidence="1">
    <location>
        <begin position="7"/>
        <end position="24"/>
    </location>
</feature>
<dbReference type="Proteomes" id="UP000077407">
    <property type="component" value="Unassembled WGS sequence"/>
</dbReference>
<proteinExistence type="predicted"/>
<dbReference type="RefSeq" id="WP_063554097.1">
    <property type="nucleotide sequence ID" value="NZ_LITT01000004.1"/>
</dbReference>
<keyword evidence="1" id="KW-0472">Membrane</keyword>
<dbReference type="OrthoDB" id="6443879at2"/>
<organism evidence="2 3">
    <name type="scientific">Clostridium ljungdahlii</name>
    <dbReference type="NCBI Taxonomy" id="1538"/>
    <lineage>
        <taxon>Bacteria</taxon>
        <taxon>Bacillati</taxon>
        <taxon>Bacillota</taxon>
        <taxon>Clostridia</taxon>
        <taxon>Eubacteriales</taxon>
        <taxon>Clostridiaceae</taxon>
        <taxon>Clostridium</taxon>
    </lineage>
</organism>
<keyword evidence="1" id="KW-1133">Transmembrane helix</keyword>
<feature type="transmembrane region" description="Helical" evidence="1">
    <location>
        <begin position="30"/>
        <end position="49"/>
    </location>
</feature>
<feature type="transmembrane region" description="Helical" evidence="1">
    <location>
        <begin position="121"/>
        <end position="144"/>
    </location>
</feature>
<protein>
    <recommendedName>
        <fullName evidence="4">DUF340 domain-containing protein</fullName>
    </recommendedName>
</protein>
<keyword evidence="1" id="KW-0812">Transmembrane</keyword>
<dbReference type="AlphaFoldDB" id="A0A162NCL6"/>
<dbReference type="EMBL" id="LITT01000004">
    <property type="protein sequence ID" value="OAA91829.1"/>
    <property type="molecule type" value="Genomic_DNA"/>
</dbReference>
<comment type="caution">
    <text evidence="2">The sequence shown here is derived from an EMBL/GenBank/DDBJ whole genome shotgun (WGS) entry which is preliminary data.</text>
</comment>
<evidence type="ECO:0000313" key="2">
    <source>
        <dbReference type="EMBL" id="OAA91829.1"/>
    </source>
</evidence>
<evidence type="ECO:0000256" key="1">
    <source>
        <dbReference type="SAM" id="Phobius"/>
    </source>
</evidence>
<feature type="transmembrane region" description="Helical" evidence="1">
    <location>
        <begin position="61"/>
        <end position="80"/>
    </location>
</feature>
<evidence type="ECO:0008006" key="4">
    <source>
        <dbReference type="Google" id="ProtNLM"/>
    </source>
</evidence>
<name>A0A162NCL6_9CLOT</name>
<gene>
    <name evidence="2" type="ORF">WY13_00473</name>
</gene>
<sequence>MKRFIQEAFILFWVGIIALVGNTIKNKVPLKIGIIGMAILVAITLLGIIIKKIVPANIPTVFWVSIVAVLVTSPLNPYGAFLDKQYLEKIDMIALTTPVLAFAGLSLGKDLKLFKSLSWKIIIVALTVYTGTFVFATMIAQIVLKATGQI</sequence>
<accession>A0A162NCL6</accession>
<reference evidence="2 3" key="1">
    <citation type="journal article" date="2015" name="Biotechnol. Bioeng.">
        <title>Genome sequence and phenotypic characterization of Caulobacter segnis.</title>
        <authorList>
            <person name="Patel S."/>
            <person name="Fletcher B."/>
            <person name="Scott D.C."/>
            <person name="Ely B."/>
        </authorList>
    </citation>
    <scope>NUCLEOTIDE SEQUENCE [LARGE SCALE GENOMIC DNA]</scope>
    <source>
        <strain evidence="2 3">ERI-2</strain>
    </source>
</reference>